<dbReference type="PANTHER" id="PTHR45527">
    <property type="entry name" value="NONRIBOSOMAL PEPTIDE SYNTHETASE"/>
    <property type="match status" value="1"/>
</dbReference>
<dbReference type="Gene3D" id="2.30.38.10">
    <property type="entry name" value="Luciferase, Domain 3"/>
    <property type="match status" value="1"/>
</dbReference>
<dbReference type="GO" id="GO:0005737">
    <property type="term" value="C:cytoplasm"/>
    <property type="evidence" value="ECO:0007669"/>
    <property type="project" value="TreeGrafter"/>
</dbReference>
<dbReference type="Gene3D" id="3.40.50.980">
    <property type="match status" value="2"/>
</dbReference>
<reference evidence="6 7" key="1">
    <citation type="submission" date="2020-05" db="EMBL/GenBank/DDBJ databases">
        <title>Actinomadura verrucosospora NRRL-B18236 (PFL_A860) Genome sequencing and assembly.</title>
        <authorList>
            <person name="Samborskyy M."/>
        </authorList>
    </citation>
    <scope>NUCLEOTIDE SEQUENCE [LARGE SCALE GENOMIC DNA]</scope>
    <source>
        <strain evidence="6 7">NRRL:B18236</strain>
    </source>
</reference>
<dbReference type="Gene3D" id="3.30.300.30">
    <property type="match status" value="1"/>
</dbReference>
<evidence type="ECO:0000313" key="6">
    <source>
        <dbReference type="EMBL" id="QKG19907.1"/>
    </source>
</evidence>
<dbReference type="PANTHER" id="PTHR45527:SF1">
    <property type="entry name" value="FATTY ACID SYNTHASE"/>
    <property type="match status" value="1"/>
</dbReference>
<keyword evidence="6" id="KW-0436">Ligase</keyword>
<feature type="domain" description="Carrier" evidence="5">
    <location>
        <begin position="959"/>
        <end position="1034"/>
    </location>
</feature>
<dbReference type="CDD" id="cd19531">
    <property type="entry name" value="LCL_NRPS-like"/>
    <property type="match status" value="1"/>
</dbReference>
<dbReference type="InterPro" id="IPR020806">
    <property type="entry name" value="PKS_PP-bd"/>
</dbReference>
<dbReference type="Pfam" id="PF00501">
    <property type="entry name" value="AMP-binding"/>
    <property type="match status" value="1"/>
</dbReference>
<feature type="region of interest" description="Disordered" evidence="4">
    <location>
        <begin position="1"/>
        <end position="29"/>
    </location>
</feature>
<dbReference type="GO" id="GO:0072330">
    <property type="term" value="P:monocarboxylic acid biosynthetic process"/>
    <property type="evidence" value="ECO:0007669"/>
    <property type="project" value="UniProtKB-ARBA"/>
</dbReference>
<keyword evidence="7" id="KW-1185">Reference proteome</keyword>
<evidence type="ECO:0000256" key="1">
    <source>
        <dbReference type="ARBA" id="ARBA00001957"/>
    </source>
</evidence>
<dbReference type="InterPro" id="IPR010071">
    <property type="entry name" value="AA_adenyl_dom"/>
</dbReference>
<dbReference type="SMART" id="SM00823">
    <property type="entry name" value="PKS_PP"/>
    <property type="match status" value="1"/>
</dbReference>
<dbReference type="SUPFAM" id="SSF47336">
    <property type="entry name" value="ACP-like"/>
    <property type="match status" value="1"/>
</dbReference>
<dbReference type="PROSITE" id="PS50075">
    <property type="entry name" value="CARRIER"/>
    <property type="match status" value="1"/>
</dbReference>
<dbReference type="Gene3D" id="3.30.559.30">
    <property type="entry name" value="Nonribosomal peptide synthetase, condensation domain"/>
    <property type="match status" value="1"/>
</dbReference>
<dbReference type="InterPro" id="IPR009081">
    <property type="entry name" value="PP-bd_ACP"/>
</dbReference>
<accession>A0A7D4A417</accession>
<name>A0A7D4A417_ACTVE</name>
<evidence type="ECO:0000313" key="7">
    <source>
        <dbReference type="Proteomes" id="UP000501240"/>
    </source>
</evidence>
<dbReference type="PROSITE" id="PS00012">
    <property type="entry name" value="PHOSPHOPANTETHEINE"/>
    <property type="match status" value="1"/>
</dbReference>
<evidence type="ECO:0000256" key="2">
    <source>
        <dbReference type="ARBA" id="ARBA00022450"/>
    </source>
</evidence>
<dbReference type="CDD" id="cd05930">
    <property type="entry name" value="A_NRPS"/>
    <property type="match status" value="1"/>
</dbReference>
<comment type="cofactor">
    <cofactor evidence="1">
        <name>pantetheine 4'-phosphate</name>
        <dbReference type="ChEBI" id="CHEBI:47942"/>
    </cofactor>
</comment>
<dbReference type="Gene3D" id="3.30.559.10">
    <property type="entry name" value="Chloramphenicol acetyltransferase-like domain"/>
    <property type="match status" value="1"/>
</dbReference>
<dbReference type="SUPFAM" id="SSF52777">
    <property type="entry name" value="CoA-dependent acyltransferases"/>
    <property type="match status" value="2"/>
</dbReference>
<dbReference type="GO" id="GO:0043041">
    <property type="term" value="P:amino acid activation for nonribosomal peptide biosynthetic process"/>
    <property type="evidence" value="ECO:0007669"/>
    <property type="project" value="TreeGrafter"/>
</dbReference>
<dbReference type="GO" id="GO:0016874">
    <property type="term" value="F:ligase activity"/>
    <property type="evidence" value="ECO:0007669"/>
    <property type="project" value="UniProtKB-KW"/>
</dbReference>
<dbReference type="InterPro" id="IPR025110">
    <property type="entry name" value="AMP-bd_C"/>
</dbReference>
<dbReference type="InterPro" id="IPR006162">
    <property type="entry name" value="Ppantetheine_attach_site"/>
</dbReference>
<dbReference type="GO" id="GO:0031177">
    <property type="term" value="F:phosphopantetheine binding"/>
    <property type="evidence" value="ECO:0007669"/>
    <property type="project" value="InterPro"/>
</dbReference>
<proteinExistence type="predicted"/>
<dbReference type="GO" id="GO:0044550">
    <property type="term" value="P:secondary metabolite biosynthetic process"/>
    <property type="evidence" value="ECO:0007669"/>
    <property type="project" value="TreeGrafter"/>
</dbReference>
<dbReference type="InterPro" id="IPR029058">
    <property type="entry name" value="AB_hydrolase_fold"/>
</dbReference>
<dbReference type="Pfam" id="PF00550">
    <property type="entry name" value="PP-binding"/>
    <property type="match status" value="1"/>
</dbReference>
<protein>
    <submittedName>
        <fullName evidence="6">Long-chain-fatty-acid--CoA ligase</fullName>
    </submittedName>
</protein>
<organism evidence="6 7">
    <name type="scientific">Actinomadura verrucosospora</name>
    <dbReference type="NCBI Taxonomy" id="46165"/>
    <lineage>
        <taxon>Bacteria</taxon>
        <taxon>Bacillati</taxon>
        <taxon>Actinomycetota</taxon>
        <taxon>Actinomycetes</taxon>
        <taxon>Streptosporangiales</taxon>
        <taxon>Thermomonosporaceae</taxon>
        <taxon>Actinomadura</taxon>
    </lineage>
</organism>
<evidence type="ECO:0000256" key="4">
    <source>
        <dbReference type="SAM" id="MobiDB-lite"/>
    </source>
</evidence>
<dbReference type="AlphaFoldDB" id="A0A7D4A417"/>
<evidence type="ECO:0000256" key="3">
    <source>
        <dbReference type="ARBA" id="ARBA00022553"/>
    </source>
</evidence>
<keyword evidence="2" id="KW-0596">Phosphopantetheine</keyword>
<evidence type="ECO:0000259" key="5">
    <source>
        <dbReference type="PROSITE" id="PS50075"/>
    </source>
</evidence>
<dbReference type="EMBL" id="CP053892">
    <property type="protein sequence ID" value="QKG19907.1"/>
    <property type="molecule type" value="Genomic_DNA"/>
</dbReference>
<dbReference type="Pfam" id="PF00668">
    <property type="entry name" value="Condensation"/>
    <property type="match status" value="1"/>
</dbReference>
<sequence>MSPRQHSGLLARAGAEPPPCPAPAGSAGPAEASATQAQLWFLDGLSSGDAAAYVVPFAFRLRGPLDVAALDGALDAVVRRHEVLRCRFASSDGRLLQVPGPTPPPLAVETVAGEDAMWARARDLAAEPFDLAVGPLVRTRLLRLGERDHLLVWVAHHAVADGWSAGVLRGELAELYGGGSPAPPPLQYADYAGWQRRRLTEERLAGHAEFWRGHLGDAPPAAVPTDRPRPAGQSFRGDSVGFALPGDLAGFAAALRTTPLAVLLSALQTVLARFGGADDAVLGVSVSGRTRPEAEPLIGPFSTTVPLRVDASGDPTVRDLVARTAAAALDGLAHQEIPFPELVRRLGRARAAGRNPLYQVLVTMGGMRPGAPEFAPGLDVEVHGLPNGTARLDLQISVDETADGGFAGRLDYATDLYDRATARRLADCLSTVLGAFADDPDRRLGDVPLVGPDEEERILDRWCRVQEEAAPEGFLQMFAAQAAAGRSAGRAAVVDGSLTWTYRELDRHTTRIAHTVRAHGGGPGTVVAVAAPWTRHQLAGLIGVLKAGATYLPLDPAMPRDRTDHILADSGCTLVLHAGDWEGGVRIDGPAIDDAPDAPLPFPPGTATAYLMYTSGSTGRPKGVAVAHRALGNFLAAMDGLVRRGDAVIALTSPTFDISADELLLPLTVGGRTVIADRARTRDGAALRALAAEAGVTVLHGTPATFRLMIDAGWRGDGVRTALCGGEAMTPRLAGELTERVPEVWNLYGPTEATVWALSHRVLDGGPVPIGRPLSNMTALALDGRLRPVPPGALGELYLGGAGLAEGYPRLPELTAERFAVHERGLRLYRTGDVVSYDEHGVFRFHGRADDQIKLRGFRIEPGEVEACLLRHPAVAEAAVVVHERSEDDRRLVGYVRTRAEVAEEELLGSLRGELPAPMVPGSVVALDAFPRTAAGKTDRRALAARPLAAPRPAGASRPPRTPVERWLTGCWRELLGRDEVGVHDDFFALGGHSLLAARVLARIGALYGVELPADSLFGRPTVAALAELVEETAPAAADDLLGRIEDLSDEEVARLLAAD</sequence>
<dbReference type="Gene3D" id="3.40.50.1820">
    <property type="entry name" value="alpha/beta hydrolase"/>
    <property type="match status" value="1"/>
</dbReference>
<keyword evidence="3" id="KW-0597">Phosphoprotein</keyword>
<dbReference type="InterPro" id="IPR023213">
    <property type="entry name" value="CAT-like_dom_sf"/>
</dbReference>
<dbReference type="InterPro" id="IPR001242">
    <property type="entry name" value="Condensation_dom"/>
</dbReference>
<dbReference type="InterPro" id="IPR020845">
    <property type="entry name" value="AMP-binding_CS"/>
</dbReference>
<dbReference type="Proteomes" id="UP000501240">
    <property type="component" value="Chromosome"/>
</dbReference>
<dbReference type="InterPro" id="IPR036736">
    <property type="entry name" value="ACP-like_sf"/>
</dbReference>
<dbReference type="InterPro" id="IPR045851">
    <property type="entry name" value="AMP-bd_C_sf"/>
</dbReference>
<dbReference type="FunFam" id="1.10.1200.10:FF:000016">
    <property type="entry name" value="Non-ribosomal peptide synthase"/>
    <property type="match status" value="1"/>
</dbReference>
<dbReference type="SUPFAM" id="SSF56801">
    <property type="entry name" value="Acetyl-CoA synthetase-like"/>
    <property type="match status" value="1"/>
</dbReference>
<gene>
    <name evidence="6" type="ORF">ACTIVE_1543</name>
</gene>
<dbReference type="InterPro" id="IPR000873">
    <property type="entry name" value="AMP-dep_synth/lig_dom"/>
</dbReference>
<dbReference type="Pfam" id="PF13193">
    <property type="entry name" value="AMP-binding_C"/>
    <property type="match status" value="1"/>
</dbReference>
<dbReference type="GO" id="GO:0008610">
    <property type="term" value="P:lipid biosynthetic process"/>
    <property type="evidence" value="ECO:0007669"/>
    <property type="project" value="UniProtKB-ARBA"/>
</dbReference>
<dbReference type="NCBIfam" id="TIGR01733">
    <property type="entry name" value="AA-adenyl-dom"/>
    <property type="match status" value="1"/>
</dbReference>
<dbReference type="PROSITE" id="PS00455">
    <property type="entry name" value="AMP_BINDING"/>
    <property type="match status" value="1"/>
</dbReference>